<reference evidence="1" key="1">
    <citation type="submission" date="2018-11" db="EMBL/GenBank/DDBJ databases">
        <authorList>
            <consortium name="Pathogen Informatics"/>
        </authorList>
    </citation>
    <scope>NUCLEOTIDE SEQUENCE</scope>
</reference>
<dbReference type="AlphaFoldDB" id="A0A3S5ADZ4"/>
<accession>A0A3S5ADZ4</accession>
<name>A0A3S5ADZ4_9PLAT</name>
<evidence type="ECO:0000313" key="2">
    <source>
        <dbReference type="Proteomes" id="UP000784294"/>
    </source>
</evidence>
<dbReference type="Proteomes" id="UP000784294">
    <property type="component" value="Unassembled WGS sequence"/>
</dbReference>
<dbReference type="OrthoDB" id="2115465at2759"/>
<dbReference type="EMBL" id="CAAALY010019623">
    <property type="protein sequence ID" value="VEL13989.1"/>
    <property type="molecule type" value="Genomic_DNA"/>
</dbReference>
<protein>
    <submittedName>
        <fullName evidence="1">Uncharacterized protein</fullName>
    </submittedName>
</protein>
<evidence type="ECO:0000313" key="1">
    <source>
        <dbReference type="EMBL" id="VEL13989.1"/>
    </source>
</evidence>
<organism evidence="1 2">
    <name type="scientific">Protopolystoma xenopodis</name>
    <dbReference type="NCBI Taxonomy" id="117903"/>
    <lineage>
        <taxon>Eukaryota</taxon>
        <taxon>Metazoa</taxon>
        <taxon>Spiralia</taxon>
        <taxon>Lophotrochozoa</taxon>
        <taxon>Platyhelminthes</taxon>
        <taxon>Monogenea</taxon>
        <taxon>Polyopisthocotylea</taxon>
        <taxon>Polystomatidea</taxon>
        <taxon>Polystomatidae</taxon>
        <taxon>Protopolystoma</taxon>
    </lineage>
</organism>
<proteinExistence type="predicted"/>
<keyword evidence="2" id="KW-1185">Reference proteome</keyword>
<sequence>MQIYAFLGDNDSTFGARIDVAKVDKGNCDEFAPKYEEQLLSLVLRPHEGRLVQQAAVAQTDELIASDLPTQLFQLRPKQLILAPGTQSCVYVSFAPKSLQENPSNSWIIGR</sequence>
<comment type="caution">
    <text evidence="1">The sequence shown here is derived from an EMBL/GenBank/DDBJ whole genome shotgun (WGS) entry which is preliminary data.</text>
</comment>
<gene>
    <name evidence="1" type="ORF">PXEA_LOCUS7429</name>
</gene>